<evidence type="ECO:0000256" key="15">
    <source>
        <dbReference type="ARBA" id="ARBA00038929"/>
    </source>
</evidence>
<evidence type="ECO:0000259" key="20">
    <source>
        <dbReference type="Pfam" id="PF00150"/>
    </source>
</evidence>
<dbReference type="OrthoDB" id="62120at2759"/>
<feature type="chain" id="PRO_5031537716" description="glucan 1,3-beta-glucosidase" evidence="19">
    <location>
        <begin position="23"/>
        <end position="414"/>
    </location>
</feature>
<evidence type="ECO:0000256" key="6">
    <source>
        <dbReference type="ARBA" id="ARBA00022729"/>
    </source>
</evidence>
<keyword evidence="6 19" id="KW-0732">Signal</keyword>
<sequence length="414" mass="45319">MISRFLQGALLTLSISAVSTSAARVRLQSRANANADQIRGVNLGGWFVLEPWITPSLFDGAGDGAVDEYTLTQILGPDEATNRLSAHWSSFITEDDFSRIAQAGLTHVRIPVGYWAAAPIDGEPYVDGQLEYLDQAVSWAKANNLKVIVDLHGAPGSQNGFDNSGRRGPIEWQQGDTVEQTIRAFDALAQRYLTDGDDVSIEALNEPHIPGGINENQLKDYYGETLSIVQEKNPGATLVLHDGFKAPETWNGFLSGDNVIIDTHHYEVFEGNQNSWSIDQHVNAACELGRQHLQAVDKPVVVGEWSGALTDCTKYLNGRGIGSRYEGSLASGGAVGPCGKRSGGSVADLPQEDIVNTRRFIEAQLDTYELRNGWLFWTWKTEGAPGWDLQDLIDNEVFPQPLTDRQYQNQCGTA</sequence>
<evidence type="ECO:0000256" key="14">
    <source>
        <dbReference type="ARBA" id="ARBA00037254"/>
    </source>
</evidence>
<comment type="subunit">
    <text evidence="4">Monomer.</text>
</comment>
<keyword evidence="11" id="KW-0961">Cell wall biogenesis/degradation</keyword>
<feature type="domain" description="Glycoside hydrolase family 5" evidence="20">
    <location>
        <begin position="82"/>
        <end position="311"/>
    </location>
</feature>
<proteinExistence type="inferred from homology"/>
<keyword evidence="22" id="KW-1185">Reference proteome</keyword>
<dbReference type="EMBL" id="AP024446">
    <property type="protein sequence ID" value="BCS23851.1"/>
    <property type="molecule type" value="Genomic_DNA"/>
</dbReference>
<evidence type="ECO:0000256" key="10">
    <source>
        <dbReference type="ARBA" id="ARBA00023295"/>
    </source>
</evidence>
<dbReference type="InterPro" id="IPR050386">
    <property type="entry name" value="Glycosyl_hydrolase_5"/>
</dbReference>
<dbReference type="KEGG" id="apuu:APUU_40295A"/>
<evidence type="ECO:0000256" key="11">
    <source>
        <dbReference type="ARBA" id="ARBA00023316"/>
    </source>
</evidence>
<evidence type="ECO:0000256" key="8">
    <source>
        <dbReference type="ARBA" id="ARBA00023211"/>
    </source>
</evidence>
<dbReference type="Gene3D" id="3.20.20.80">
    <property type="entry name" value="Glycosidases"/>
    <property type="match status" value="1"/>
</dbReference>
<dbReference type="EC" id="3.2.1.58" evidence="15"/>
<feature type="signal peptide" evidence="19">
    <location>
        <begin position="1"/>
        <end position="22"/>
    </location>
</feature>
<dbReference type="GO" id="GO:0009251">
    <property type="term" value="P:glucan catabolic process"/>
    <property type="evidence" value="ECO:0007669"/>
    <property type="project" value="TreeGrafter"/>
</dbReference>
<dbReference type="GO" id="GO:0009986">
    <property type="term" value="C:cell surface"/>
    <property type="evidence" value="ECO:0007669"/>
    <property type="project" value="TreeGrafter"/>
</dbReference>
<dbReference type="PANTHER" id="PTHR31297">
    <property type="entry name" value="GLUCAN ENDO-1,6-BETA-GLUCOSIDASE B"/>
    <property type="match status" value="1"/>
</dbReference>
<comment type="similarity">
    <text evidence="3 18">Belongs to the glycosyl hydrolase 5 (cellulase A) family.</text>
</comment>
<dbReference type="PANTHER" id="PTHR31297:SF1">
    <property type="entry name" value="GLUCAN 1,3-BETA-GLUCOSIDASE I_II-RELATED"/>
    <property type="match status" value="1"/>
</dbReference>
<keyword evidence="9" id="KW-0119">Carbohydrate metabolism</keyword>
<keyword evidence="7 18" id="KW-0378">Hydrolase</keyword>
<evidence type="ECO:0000256" key="13">
    <source>
        <dbReference type="ARBA" id="ARBA00036824"/>
    </source>
</evidence>
<dbReference type="GeneID" id="64973856"/>
<dbReference type="InterPro" id="IPR001547">
    <property type="entry name" value="Glyco_hydro_5"/>
</dbReference>
<evidence type="ECO:0000256" key="18">
    <source>
        <dbReference type="RuleBase" id="RU361153"/>
    </source>
</evidence>
<dbReference type="FunFam" id="3.20.20.80:FF:000033">
    <property type="entry name" value="Glucan 1,3-beta-glucosidase A"/>
    <property type="match status" value="1"/>
</dbReference>
<evidence type="ECO:0000256" key="1">
    <source>
        <dbReference type="ARBA" id="ARBA00001936"/>
    </source>
</evidence>
<evidence type="ECO:0000256" key="3">
    <source>
        <dbReference type="ARBA" id="ARBA00005641"/>
    </source>
</evidence>
<reference evidence="21" key="2">
    <citation type="submission" date="2021-02" db="EMBL/GenBank/DDBJ databases">
        <title>Aspergillus puulaauensis MK2 genome sequence.</title>
        <authorList>
            <person name="Futagami T."/>
            <person name="Mori K."/>
            <person name="Kadooka C."/>
            <person name="Tanaka T."/>
        </authorList>
    </citation>
    <scope>NUCLEOTIDE SEQUENCE</scope>
    <source>
        <strain evidence="21">MK2</strain>
    </source>
</reference>
<evidence type="ECO:0000313" key="22">
    <source>
        <dbReference type="Proteomes" id="UP000654913"/>
    </source>
</evidence>
<evidence type="ECO:0000256" key="5">
    <source>
        <dbReference type="ARBA" id="ARBA00022525"/>
    </source>
</evidence>
<reference evidence="21" key="1">
    <citation type="submission" date="2021-01" db="EMBL/GenBank/DDBJ databases">
        <authorList>
            <consortium name="Aspergillus puulaauensis MK2 genome sequencing consortium"/>
            <person name="Kazuki M."/>
            <person name="Futagami T."/>
        </authorList>
    </citation>
    <scope>NUCLEOTIDE SEQUENCE</scope>
    <source>
        <strain evidence="21">MK2</strain>
    </source>
</reference>
<evidence type="ECO:0000313" key="21">
    <source>
        <dbReference type="EMBL" id="BCS23851.1"/>
    </source>
</evidence>
<gene>
    <name evidence="21" type="primary">EXG1</name>
    <name evidence="21" type="ORF">APUU_40295A</name>
</gene>
<comment type="cofactor">
    <cofactor evidence="1">
        <name>Mn(2+)</name>
        <dbReference type="ChEBI" id="CHEBI:29035"/>
    </cofactor>
</comment>
<dbReference type="RefSeq" id="XP_041556045.1">
    <property type="nucleotide sequence ID" value="XM_041703350.1"/>
</dbReference>
<dbReference type="AlphaFoldDB" id="A0A7R7XLS6"/>
<dbReference type="GO" id="GO:0004338">
    <property type="term" value="F:glucan exo-1,3-beta-glucosidase activity"/>
    <property type="evidence" value="ECO:0007669"/>
    <property type="project" value="UniProtKB-EC"/>
</dbReference>
<keyword evidence="5" id="KW-0964">Secreted</keyword>
<organism evidence="21 22">
    <name type="scientific">Aspergillus puulaauensis</name>
    <dbReference type="NCBI Taxonomy" id="1220207"/>
    <lineage>
        <taxon>Eukaryota</taxon>
        <taxon>Fungi</taxon>
        <taxon>Dikarya</taxon>
        <taxon>Ascomycota</taxon>
        <taxon>Pezizomycotina</taxon>
        <taxon>Eurotiomycetes</taxon>
        <taxon>Eurotiomycetidae</taxon>
        <taxon>Eurotiales</taxon>
        <taxon>Aspergillaceae</taxon>
        <taxon>Aspergillus</taxon>
    </lineage>
</organism>
<dbReference type="Pfam" id="PF00150">
    <property type="entry name" value="Cellulase"/>
    <property type="match status" value="1"/>
</dbReference>
<comment type="catalytic activity">
    <reaction evidence="13">
        <text>Successive hydrolysis of beta-D-glucose units from the non-reducing ends of (1-&gt;3)-beta-D-glucans, releasing alpha-glucose.</text>
        <dbReference type="EC" id="3.2.1.58"/>
    </reaction>
</comment>
<accession>A0A7R7XLS6</accession>
<evidence type="ECO:0000256" key="16">
    <source>
        <dbReference type="ARBA" id="ARBA00041261"/>
    </source>
</evidence>
<evidence type="ECO:0000256" key="4">
    <source>
        <dbReference type="ARBA" id="ARBA00011245"/>
    </source>
</evidence>
<evidence type="ECO:0000256" key="17">
    <source>
        <dbReference type="ARBA" id="ARBA00041265"/>
    </source>
</evidence>
<dbReference type="InterPro" id="IPR017853">
    <property type="entry name" value="GH"/>
</dbReference>
<evidence type="ECO:0000256" key="19">
    <source>
        <dbReference type="SAM" id="SignalP"/>
    </source>
</evidence>
<keyword evidence="12" id="KW-0624">Polysaccharide degradation</keyword>
<evidence type="ECO:0000256" key="7">
    <source>
        <dbReference type="ARBA" id="ARBA00022801"/>
    </source>
</evidence>
<dbReference type="GO" id="GO:0071555">
    <property type="term" value="P:cell wall organization"/>
    <property type="evidence" value="ECO:0007669"/>
    <property type="project" value="UniProtKB-KW"/>
</dbReference>
<name>A0A7R7XLS6_9EURO</name>
<keyword evidence="8" id="KW-0464">Manganese</keyword>
<comment type="subcellular location">
    <subcellularLocation>
        <location evidence="2">Secreted</location>
    </subcellularLocation>
</comment>
<dbReference type="Proteomes" id="UP000654913">
    <property type="component" value="Chromosome 4"/>
</dbReference>
<dbReference type="SUPFAM" id="SSF51445">
    <property type="entry name" value="(Trans)glycosidases"/>
    <property type="match status" value="1"/>
</dbReference>
<comment type="function">
    <text evidence="14">Beta-glucanases participate in the metabolism of beta-glucan, the main structural component of the cell wall. It could also function biosynthetically as a transglycosylase.</text>
</comment>
<dbReference type="GO" id="GO:0005576">
    <property type="term" value="C:extracellular region"/>
    <property type="evidence" value="ECO:0007669"/>
    <property type="project" value="UniProtKB-SubCell"/>
</dbReference>
<evidence type="ECO:0000256" key="9">
    <source>
        <dbReference type="ARBA" id="ARBA00023277"/>
    </source>
</evidence>
<keyword evidence="10 18" id="KW-0326">Glycosidase</keyword>
<evidence type="ECO:0000256" key="12">
    <source>
        <dbReference type="ARBA" id="ARBA00023326"/>
    </source>
</evidence>
<evidence type="ECO:0000256" key="2">
    <source>
        <dbReference type="ARBA" id="ARBA00004613"/>
    </source>
</evidence>
<protein>
    <recommendedName>
        <fullName evidence="15">glucan 1,3-beta-glucosidase</fullName>
        <ecNumber evidence="15">3.2.1.58</ecNumber>
    </recommendedName>
    <alternativeName>
        <fullName evidence="17">Exo-1,3-beta-glucanase 1</fullName>
    </alternativeName>
    <alternativeName>
        <fullName evidence="16">Exo-1,3-beta-glucanase A</fullName>
    </alternativeName>
</protein>